<dbReference type="GO" id="GO:0005856">
    <property type="term" value="C:cytoskeleton"/>
    <property type="evidence" value="ECO:0007669"/>
    <property type="project" value="UniProtKB-ARBA"/>
</dbReference>
<feature type="coiled-coil region" evidence="2">
    <location>
        <begin position="129"/>
        <end position="193"/>
    </location>
</feature>
<reference evidence="5" key="1">
    <citation type="submission" date="2021-05" db="EMBL/GenBank/DDBJ databases">
        <title>A free-living protist that lacks canonical eukaryotic 1 DNA replication and segregation systems.</title>
        <authorList>
            <person name="Salas-Leiva D.E."/>
            <person name="Tromer E.C."/>
            <person name="Curtis B.A."/>
            <person name="Jerlstrom-Hultqvist J."/>
            <person name="Kolisko M."/>
            <person name="Yi Z."/>
            <person name="Salas-Leiva J.S."/>
            <person name="Gallot-Lavallee L."/>
            <person name="Kops G.J.P.L."/>
            <person name="Archibald J.M."/>
            <person name="Simpson A.G.B."/>
            <person name="Roger A.J."/>
        </authorList>
    </citation>
    <scope>NUCLEOTIDE SEQUENCE</scope>
    <source>
        <strain evidence="5">BICM</strain>
    </source>
</reference>
<keyword evidence="1 2" id="KW-0175">Coiled coil</keyword>
<dbReference type="EMBL" id="JAHDYR010000004">
    <property type="protein sequence ID" value="KAG9396979.1"/>
    <property type="molecule type" value="Genomic_DNA"/>
</dbReference>
<dbReference type="InterPro" id="IPR025252">
    <property type="entry name" value="DUF4200"/>
</dbReference>
<dbReference type="InterPro" id="IPR051147">
    <property type="entry name" value="CFAP_domain-containing"/>
</dbReference>
<evidence type="ECO:0000259" key="4">
    <source>
        <dbReference type="Pfam" id="PF13863"/>
    </source>
</evidence>
<evidence type="ECO:0000256" key="1">
    <source>
        <dbReference type="ARBA" id="ARBA00023054"/>
    </source>
</evidence>
<dbReference type="OrthoDB" id="10264063at2759"/>
<dbReference type="Proteomes" id="UP000717585">
    <property type="component" value="Unassembled WGS sequence"/>
</dbReference>
<dbReference type="PANTHER" id="PTHR21683">
    <property type="entry name" value="COILED-COIL DOMAIN-CONTAINING PROTEIN 42 LIKE-2-LIKE-RELATED"/>
    <property type="match status" value="1"/>
</dbReference>
<protein>
    <recommendedName>
        <fullName evidence="4">DUF4200 domain-containing protein</fullName>
    </recommendedName>
</protein>
<feature type="domain" description="DUF4200" evidence="4">
    <location>
        <begin position="116"/>
        <end position="232"/>
    </location>
</feature>
<name>A0A8J6B9H0_9EUKA</name>
<accession>A0A8J6B9H0</accession>
<dbReference type="Pfam" id="PF13863">
    <property type="entry name" value="DUF4200"/>
    <property type="match status" value="1"/>
</dbReference>
<gene>
    <name evidence="5" type="ORF">J8273_1328</name>
</gene>
<organism evidence="5 6">
    <name type="scientific">Carpediemonas membranifera</name>
    <dbReference type="NCBI Taxonomy" id="201153"/>
    <lineage>
        <taxon>Eukaryota</taxon>
        <taxon>Metamonada</taxon>
        <taxon>Carpediemonas-like organisms</taxon>
        <taxon>Carpediemonas</taxon>
    </lineage>
</organism>
<evidence type="ECO:0000256" key="3">
    <source>
        <dbReference type="SAM" id="MobiDB-lite"/>
    </source>
</evidence>
<evidence type="ECO:0000256" key="2">
    <source>
        <dbReference type="SAM" id="Coils"/>
    </source>
</evidence>
<dbReference type="AlphaFoldDB" id="A0A8J6B9H0"/>
<evidence type="ECO:0000313" key="5">
    <source>
        <dbReference type="EMBL" id="KAG9396979.1"/>
    </source>
</evidence>
<feature type="coiled-coil region" evidence="2">
    <location>
        <begin position="271"/>
        <end position="309"/>
    </location>
</feature>
<sequence>MPSNHTTDDENPFKMPLDQEVFHLRELERRQRQEKRQKLLSMNIVEKAEAYMDEHGPREVVRAKKPVMKRPAFDKGLKQPSELHAKEGIAKAELTEALSQLRATKRQDRLSTRDLLVKKRELFLVQMSLDLKREEIRQLEEKAAKREKELADAETLLEQDSVRFDEFLKANDLEAVQAIKKAEMETKRRLEKQAEIKRLNMQVLAVKSDISKSQDQLNDCNRYKAFLESLAPAEWLDEHKGSNELYFTQPQQLLDTFSTLEESNLFLIQTSQEAEESLELLTSQLEVARREYEEEKAALTEQVAGLEAMIHRAGSASQDWSPTASVEQDLSALHEVVAEACRSVGIEVGNSGAVELMAKLEDRLEGLIKTATTLPEKILVEAEGQRERERRQAVREAKLQAQKAQQEERLQRALERAQQPPFKRTTKPPMPRSYLPKKEKRTRTTKKDAVEELCNNDFFA</sequence>
<keyword evidence="6" id="KW-1185">Reference proteome</keyword>
<comment type="caution">
    <text evidence="5">The sequence shown here is derived from an EMBL/GenBank/DDBJ whole genome shotgun (WGS) entry which is preliminary data.</text>
</comment>
<dbReference type="PANTHER" id="PTHR21683:SF3">
    <property type="entry name" value="CILIA AND FLAGELLA ASSOCIATED PROTEIN 100"/>
    <property type="match status" value="1"/>
</dbReference>
<feature type="region of interest" description="Disordered" evidence="3">
    <location>
        <begin position="413"/>
        <end position="448"/>
    </location>
</feature>
<evidence type="ECO:0000313" key="6">
    <source>
        <dbReference type="Proteomes" id="UP000717585"/>
    </source>
</evidence>
<proteinExistence type="predicted"/>